<dbReference type="EMBL" id="CP032090">
    <property type="protein sequence ID" value="AXV65670.1"/>
    <property type="molecule type" value="Genomic_DNA"/>
</dbReference>
<evidence type="ECO:0000256" key="7">
    <source>
        <dbReference type="ARBA" id="ARBA00034754"/>
    </source>
</evidence>
<evidence type="ECO:0000256" key="2">
    <source>
        <dbReference type="ARBA" id="ARBA00017703"/>
    </source>
</evidence>
<dbReference type="InterPro" id="IPR005790">
    <property type="entry name" value="DNA_polIII_delta"/>
</dbReference>
<evidence type="ECO:0000256" key="4">
    <source>
        <dbReference type="ARBA" id="ARBA00022695"/>
    </source>
</evidence>
<dbReference type="Gene3D" id="1.10.8.60">
    <property type="match status" value="1"/>
</dbReference>
<keyword evidence="14" id="KW-1185">Reference proteome</keyword>
<dbReference type="GO" id="GO:0003887">
    <property type="term" value="F:DNA-directed DNA polymerase activity"/>
    <property type="evidence" value="ECO:0007669"/>
    <property type="project" value="UniProtKB-UniRule"/>
</dbReference>
<comment type="catalytic activity">
    <reaction evidence="8">
        <text>DNA(n) + a 2'-deoxyribonucleoside 5'-triphosphate = DNA(n+1) + diphosphate</text>
        <dbReference type="Rhea" id="RHEA:22508"/>
        <dbReference type="Rhea" id="RHEA-COMP:17339"/>
        <dbReference type="Rhea" id="RHEA-COMP:17340"/>
        <dbReference type="ChEBI" id="CHEBI:33019"/>
        <dbReference type="ChEBI" id="CHEBI:61560"/>
        <dbReference type="ChEBI" id="CHEBI:173112"/>
        <dbReference type="EC" id="2.7.7.7"/>
    </reaction>
</comment>
<dbReference type="GO" id="GO:0006261">
    <property type="term" value="P:DNA-templated DNA replication"/>
    <property type="evidence" value="ECO:0007669"/>
    <property type="project" value="TreeGrafter"/>
</dbReference>
<feature type="domain" description="DNA polymerase III delta N-terminal" evidence="10">
    <location>
        <begin position="20"/>
        <end position="138"/>
    </location>
</feature>
<dbReference type="GO" id="GO:0009360">
    <property type="term" value="C:DNA polymerase III complex"/>
    <property type="evidence" value="ECO:0007669"/>
    <property type="project" value="UniProtKB-UniRule"/>
</dbReference>
<evidence type="ECO:0000259" key="11">
    <source>
        <dbReference type="Pfam" id="PF14840"/>
    </source>
</evidence>
<dbReference type="PANTHER" id="PTHR34388">
    <property type="entry name" value="DNA POLYMERASE III SUBUNIT DELTA"/>
    <property type="match status" value="1"/>
</dbReference>
<keyword evidence="6" id="KW-0239">DNA-directed DNA polymerase</keyword>
<keyword evidence="5" id="KW-0235">DNA replication</keyword>
<dbReference type="EC" id="2.7.7.7" evidence="1 9"/>
<organism evidence="12 15">
    <name type="scientific">Pseudoalteromonas lipolytica</name>
    <dbReference type="NCBI Taxonomy" id="570156"/>
    <lineage>
        <taxon>Bacteria</taxon>
        <taxon>Pseudomonadati</taxon>
        <taxon>Pseudomonadota</taxon>
        <taxon>Gammaproteobacteria</taxon>
        <taxon>Alteromonadales</taxon>
        <taxon>Pseudoalteromonadaceae</taxon>
        <taxon>Pseudoalteromonas</taxon>
    </lineage>
</organism>
<evidence type="ECO:0000256" key="9">
    <source>
        <dbReference type="NCBIfam" id="TIGR01128"/>
    </source>
</evidence>
<evidence type="ECO:0000313" key="12">
    <source>
        <dbReference type="EMBL" id="AXV65670.1"/>
    </source>
</evidence>
<dbReference type="SUPFAM" id="SSF48019">
    <property type="entry name" value="post-AAA+ oligomerization domain-like"/>
    <property type="match status" value="1"/>
</dbReference>
<sequence>MRCYANQLTSQLKKGLAPFYMVFGEEPYQIAECVSQIRQAAKQHGFDEVIKFTLMQGFDWQEIIAQYQSMSLFSARTLIEFDLNEQKPGTTGSQIFKQLTELVNDDTILVLKGAKASQDIQRSAWFKALDKQGIFVPCYPLTGNHLTRWLDEQCYRLNLNLHNNAKQSLIEATEGNLLACHQELEKLSLLYGSDLVDQQAVMQGLLNQSKFDIFDLSDALLKGHAEQAVKVMTKLAADNTEAMSIFWAINKEASNLLAMQHARLTGANMTDLYKQFNIWKNQQATIQHALNRLNSKVLEQIIKQLAQFDAAYKQGNLIAPYQALTHICLVFCQPLSIPLPCHPHSD</sequence>
<dbReference type="Pfam" id="PF14840">
    <property type="entry name" value="DNA_pol3_delt_C"/>
    <property type="match status" value="1"/>
</dbReference>
<reference evidence="13 14" key="1">
    <citation type="submission" date="2016-10" db="EMBL/GenBank/DDBJ databases">
        <authorList>
            <person name="Varghese N."/>
            <person name="Submissions S."/>
        </authorList>
    </citation>
    <scope>NUCLEOTIDE SEQUENCE [LARGE SCALE GENOMIC DNA]</scope>
    <source>
        <strain evidence="13 14">CGMCC 1.8499</strain>
    </source>
</reference>
<reference evidence="12 15" key="2">
    <citation type="submission" date="2018-08" db="EMBL/GenBank/DDBJ databases">
        <title>Draft genome sequence of Pseudoalteromonas donghaensis HJ51.</title>
        <authorList>
            <person name="Oh J."/>
            <person name="Roh D."/>
        </authorList>
    </citation>
    <scope>NUCLEOTIDE SEQUENCE [LARGE SCALE GENOMIC DNA]</scope>
    <source>
        <strain evidence="12 15">HJ51</strain>
    </source>
</reference>
<dbReference type="Proteomes" id="UP000264605">
    <property type="component" value="Chromosome"/>
</dbReference>
<protein>
    <recommendedName>
        <fullName evidence="2 9">DNA polymerase III subunit delta</fullName>
        <ecNumber evidence="1 9">2.7.7.7</ecNumber>
    </recommendedName>
</protein>
<dbReference type="GeneID" id="99505905"/>
<dbReference type="SUPFAM" id="SSF52540">
    <property type="entry name" value="P-loop containing nucleoside triphosphate hydrolases"/>
    <property type="match status" value="1"/>
</dbReference>
<evidence type="ECO:0000256" key="1">
    <source>
        <dbReference type="ARBA" id="ARBA00012417"/>
    </source>
</evidence>
<dbReference type="PANTHER" id="PTHR34388:SF1">
    <property type="entry name" value="DNA POLYMERASE III SUBUNIT DELTA"/>
    <property type="match status" value="1"/>
</dbReference>
<evidence type="ECO:0000256" key="6">
    <source>
        <dbReference type="ARBA" id="ARBA00022932"/>
    </source>
</evidence>
<evidence type="ECO:0000313" key="13">
    <source>
        <dbReference type="EMBL" id="SFT96588.1"/>
    </source>
</evidence>
<dbReference type="KEGG" id="pdj:D0907_10560"/>
<dbReference type="Pfam" id="PF06144">
    <property type="entry name" value="DNA_pol3_delta"/>
    <property type="match status" value="1"/>
</dbReference>
<dbReference type="InterPro" id="IPR027417">
    <property type="entry name" value="P-loop_NTPase"/>
</dbReference>
<accession>A0AAD0S023</accession>
<dbReference type="NCBIfam" id="TIGR01128">
    <property type="entry name" value="holA"/>
    <property type="match status" value="1"/>
</dbReference>
<gene>
    <name evidence="12" type="primary">holA</name>
    <name evidence="12" type="ORF">D0907_10560</name>
    <name evidence="13" type="ORF">SAMN04487854_12012</name>
</gene>
<evidence type="ECO:0000313" key="15">
    <source>
        <dbReference type="Proteomes" id="UP000264605"/>
    </source>
</evidence>
<dbReference type="CDD" id="cd18138">
    <property type="entry name" value="HLD_clamp_pol_III_delta"/>
    <property type="match status" value="1"/>
</dbReference>
<evidence type="ECO:0000259" key="10">
    <source>
        <dbReference type="Pfam" id="PF06144"/>
    </source>
</evidence>
<dbReference type="InterPro" id="IPR010372">
    <property type="entry name" value="DNA_pol3_delta_N"/>
</dbReference>
<dbReference type="AlphaFoldDB" id="A0AAD0S023"/>
<dbReference type="Gene3D" id="3.40.50.300">
    <property type="entry name" value="P-loop containing nucleotide triphosphate hydrolases"/>
    <property type="match status" value="1"/>
</dbReference>
<proteinExistence type="inferred from homology"/>
<dbReference type="EMBL" id="FPAZ01000020">
    <property type="protein sequence ID" value="SFT96588.1"/>
    <property type="molecule type" value="Genomic_DNA"/>
</dbReference>
<keyword evidence="4 12" id="KW-0548">Nucleotidyltransferase</keyword>
<comment type="similarity">
    <text evidence="7">Belongs to the DNA polymerase HolA subunit family.</text>
</comment>
<feature type="domain" description="DNA polymerase III subunit delta C-terminal" evidence="11">
    <location>
        <begin position="214"/>
        <end position="333"/>
    </location>
</feature>
<keyword evidence="3 12" id="KW-0808">Transferase</keyword>
<evidence type="ECO:0000256" key="3">
    <source>
        <dbReference type="ARBA" id="ARBA00022679"/>
    </source>
</evidence>
<evidence type="ECO:0000256" key="8">
    <source>
        <dbReference type="ARBA" id="ARBA00049244"/>
    </source>
</evidence>
<dbReference type="Gene3D" id="1.20.272.10">
    <property type="match status" value="1"/>
</dbReference>
<evidence type="ECO:0000256" key="5">
    <source>
        <dbReference type="ARBA" id="ARBA00022705"/>
    </source>
</evidence>
<evidence type="ECO:0000313" key="14">
    <source>
        <dbReference type="Proteomes" id="UP000183805"/>
    </source>
</evidence>
<dbReference type="GO" id="GO:0003677">
    <property type="term" value="F:DNA binding"/>
    <property type="evidence" value="ECO:0007669"/>
    <property type="project" value="InterPro"/>
</dbReference>
<name>A0AAD0S023_9GAMM</name>
<dbReference type="RefSeq" id="WP_065978079.1">
    <property type="nucleotide sequence ID" value="NZ_CP032090.1"/>
</dbReference>
<dbReference type="InterPro" id="IPR008921">
    <property type="entry name" value="DNA_pol3_clamp-load_cplx_C"/>
</dbReference>
<dbReference type="InterPro" id="IPR032780">
    <property type="entry name" value="DNA_pol3_delt_C"/>
</dbReference>
<dbReference type="Proteomes" id="UP000183805">
    <property type="component" value="Unassembled WGS sequence"/>
</dbReference>